<evidence type="ECO:0000256" key="6">
    <source>
        <dbReference type="ARBA" id="ARBA00047698"/>
    </source>
</evidence>
<evidence type="ECO:0000256" key="5">
    <source>
        <dbReference type="ARBA" id="ARBA00023027"/>
    </source>
</evidence>
<feature type="binding site" evidence="8">
    <location>
        <position position="247"/>
    </location>
    <ligand>
        <name>D-glyceraldehyde 3-phosphate</name>
        <dbReference type="ChEBI" id="CHEBI:59776"/>
    </ligand>
</feature>
<dbReference type="CDD" id="cd05214">
    <property type="entry name" value="GAPDH_I_N"/>
    <property type="match status" value="1"/>
</dbReference>
<dbReference type="GO" id="GO:0004365">
    <property type="term" value="F:glyceraldehyde-3-phosphate dehydrogenase (NAD+) (phosphorylating) activity"/>
    <property type="evidence" value="ECO:0007669"/>
    <property type="project" value="UniProtKB-EC"/>
</dbReference>
<dbReference type="SUPFAM" id="SSF55347">
    <property type="entry name" value="Glyceraldehyde-3-phosphate dehydrogenase-like, C-terminal domain"/>
    <property type="match status" value="1"/>
</dbReference>
<keyword evidence="5 9" id="KW-0520">NAD</keyword>
<feature type="binding site" evidence="8">
    <location>
        <begin position="224"/>
        <end position="225"/>
    </location>
    <ligand>
        <name>D-glyceraldehyde 3-phosphate</name>
        <dbReference type="ChEBI" id="CHEBI:59776"/>
    </ligand>
</feature>
<dbReference type="InterPro" id="IPR020830">
    <property type="entry name" value="GlycerAld_3-P_DH_AS"/>
</dbReference>
<protein>
    <recommendedName>
        <fullName evidence="12">Glyceraldehyde-3-phosphate dehydrogenase</fullName>
        <ecNumber evidence="12">1.2.1.-</ecNumber>
    </recommendedName>
</protein>
<dbReference type="PANTHER" id="PTHR10836:SF76">
    <property type="entry name" value="GLYCERALDEHYDE-3-PHOSPHATE DEHYDROGENASE-RELATED"/>
    <property type="match status" value="1"/>
</dbReference>
<dbReference type="FunFam" id="3.30.360.10:FF:000001">
    <property type="entry name" value="Glyceraldehyde-3-phosphate dehydrogenase"/>
    <property type="match status" value="1"/>
</dbReference>
<feature type="binding site" evidence="8">
    <location>
        <position position="195"/>
    </location>
    <ligand>
        <name>D-glyceraldehyde 3-phosphate</name>
        <dbReference type="ChEBI" id="CHEBI:59776"/>
    </ligand>
</feature>
<reference evidence="14 15" key="1">
    <citation type="submission" date="2018-03" db="EMBL/GenBank/DDBJ databases">
        <title>A parallel universe: an anciently diverged bacterial symbiosis in a Hawaiian planthopper (Hemiptera: Cixiidae) reveals rearranged nutritional responsibilities.</title>
        <authorList>
            <person name="Bennett G."/>
            <person name="Mao M."/>
        </authorList>
    </citation>
    <scope>NUCLEOTIDE SEQUENCE [LARGE SCALE GENOMIC DNA]</scope>
    <source>
        <strain evidence="14 15">OLIH</strain>
    </source>
</reference>
<dbReference type="FunFam" id="3.40.50.720:FF:000001">
    <property type="entry name" value="Glyceraldehyde-3-phosphate dehydrogenase"/>
    <property type="match status" value="1"/>
</dbReference>
<feature type="binding site" evidence="9">
    <location>
        <position position="49"/>
    </location>
    <ligand>
        <name>NAD(+)</name>
        <dbReference type="ChEBI" id="CHEBI:57540"/>
    </ligand>
</feature>
<evidence type="ECO:0000256" key="12">
    <source>
        <dbReference type="RuleBase" id="RU361160"/>
    </source>
</evidence>
<keyword evidence="9" id="KW-0547">Nucleotide-binding</keyword>
<dbReference type="GO" id="GO:0072524">
    <property type="term" value="P:pyridine-containing compound metabolic process"/>
    <property type="evidence" value="ECO:0007669"/>
    <property type="project" value="UniProtKB-ARBA"/>
</dbReference>
<dbReference type="Gene3D" id="3.30.360.10">
    <property type="entry name" value="Dihydrodipicolinate Reductase, domain 2"/>
    <property type="match status" value="1"/>
</dbReference>
<evidence type="ECO:0000256" key="4">
    <source>
        <dbReference type="ARBA" id="ARBA00023002"/>
    </source>
</evidence>
<dbReference type="EC" id="1.2.1.-" evidence="12"/>
<feature type="site" description="Activates thiol group during catalysis" evidence="10">
    <location>
        <position position="192"/>
    </location>
</feature>
<dbReference type="InterPro" id="IPR006424">
    <property type="entry name" value="Glyceraldehyde-3-P_DH_1"/>
</dbReference>
<evidence type="ECO:0000256" key="3">
    <source>
        <dbReference type="ARBA" id="ARBA00011881"/>
    </source>
</evidence>
<evidence type="ECO:0000256" key="1">
    <source>
        <dbReference type="ARBA" id="ARBA00003501"/>
    </source>
</evidence>
<evidence type="ECO:0000256" key="8">
    <source>
        <dbReference type="PIRSR" id="PIRSR000149-2"/>
    </source>
</evidence>
<comment type="similarity">
    <text evidence="2 11">Belongs to the glyceraldehyde-3-phosphate dehydrogenase family.</text>
</comment>
<dbReference type="PIRSF" id="PIRSF000149">
    <property type="entry name" value="GAP_DH"/>
    <property type="match status" value="1"/>
</dbReference>
<evidence type="ECO:0000259" key="13">
    <source>
        <dbReference type="SMART" id="SM00846"/>
    </source>
</evidence>
<dbReference type="PANTHER" id="PTHR10836">
    <property type="entry name" value="GLYCERALDEHYDE 3-PHOSPHATE DEHYDROGENASE"/>
    <property type="match status" value="1"/>
</dbReference>
<dbReference type="GO" id="GO:0050661">
    <property type="term" value="F:NADP binding"/>
    <property type="evidence" value="ECO:0007669"/>
    <property type="project" value="InterPro"/>
</dbReference>
<dbReference type="SMART" id="SM00846">
    <property type="entry name" value="Gp_dh_N"/>
    <property type="match status" value="1"/>
</dbReference>
<comment type="function">
    <text evidence="1">Catalyzes the oxidative phosphorylation of glyceraldehyde 3-phosphate (G3P) to 1,3-bisphosphoglycerate (BPG) using the cofactor NAD. The first reaction step involves the formation of a hemiacetal intermediate between G3P and a cysteine residue, and this hemiacetal intermediate is then oxidized to a thioester, with concomitant reduction of NAD to NADH. The reduced NADH is then exchanged with the second NAD, and the thioester is attacked by a nucleophilic inorganic phosphate to produce BPG.</text>
</comment>
<evidence type="ECO:0000256" key="2">
    <source>
        <dbReference type="ARBA" id="ARBA00007406"/>
    </source>
</evidence>
<name>A0A346E012_9ENTR</name>
<dbReference type="CDD" id="cd18126">
    <property type="entry name" value="GAPDH_I_C"/>
    <property type="match status" value="1"/>
</dbReference>
<evidence type="ECO:0000313" key="14">
    <source>
        <dbReference type="EMBL" id="AXN02317.1"/>
    </source>
</evidence>
<dbReference type="InterPro" id="IPR020828">
    <property type="entry name" value="GlycerAld_3-P_DH_NAD(P)-bd"/>
</dbReference>
<gene>
    <name evidence="14" type="ORF">C9I82_360</name>
</gene>
<dbReference type="Gene3D" id="3.40.50.720">
    <property type="entry name" value="NAD(P)-binding Rossmann-like Domain"/>
    <property type="match status" value="1"/>
</dbReference>
<evidence type="ECO:0000256" key="9">
    <source>
        <dbReference type="PIRSR" id="PIRSR000149-3"/>
    </source>
</evidence>
<feature type="binding site" evidence="9">
    <location>
        <position position="329"/>
    </location>
    <ligand>
        <name>NAD(+)</name>
        <dbReference type="ChEBI" id="CHEBI:57540"/>
    </ligand>
</feature>
<feature type="binding site" evidence="9">
    <location>
        <position position="135"/>
    </location>
    <ligand>
        <name>NAD(+)</name>
        <dbReference type="ChEBI" id="CHEBI:57540"/>
    </ligand>
</feature>
<dbReference type="GO" id="GO:0051287">
    <property type="term" value="F:NAD binding"/>
    <property type="evidence" value="ECO:0007669"/>
    <property type="project" value="InterPro"/>
</dbReference>
<evidence type="ECO:0000256" key="11">
    <source>
        <dbReference type="RuleBase" id="RU000397"/>
    </source>
</evidence>
<proteinExistence type="inferred from homology"/>
<accession>A0A346E012</accession>
<dbReference type="KEGG" id="ppet:C9I82_360"/>
<dbReference type="NCBIfam" id="TIGR01534">
    <property type="entry name" value="GAPDH-I"/>
    <property type="match status" value="1"/>
</dbReference>
<feature type="binding site" evidence="9">
    <location>
        <begin position="27"/>
        <end position="28"/>
    </location>
    <ligand>
        <name>NAD(+)</name>
        <dbReference type="ChEBI" id="CHEBI:57540"/>
    </ligand>
</feature>
<comment type="catalytic activity">
    <reaction evidence="6">
        <text>D-glyceraldehyde 3-phosphate + phosphate + NAD(+) = (2R)-3-phospho-glyceroyl phosphate + NADH + H(+)</text>
        <dbReference type="Rhea" id="RHEA:10300"/>
        <dbReference type="ChEBI" id="CHEBI:15378"/>
        <dbReference type="ChEBI" id="CHEBI:43474"/>
        <dbReference type="ChEBI" id="CHEBI:57540"/>
        <dbReference type="ChEBI" id="CHEBI:57604"/>
        <dbReference type="ChEBI" id="CHEBI:57945"/>
        <dbReference type="ChEBI" id="CHEBI:59776"/>
        <dbReference type="EC" id="1.2.1.12"/>
    </reaction>
</comment>
<dbReference type="InterPro" id="IPR020831">
    <property type="entry name" value="GlycerAld/Erythrose_P_DH"/>
</dbReference>
<comment type="subunit">
    <text evidence="3">Homotetramer.</text>
</comment>
<keyword evidence="4 12" id="KW-0560">Oxidoreductase</keyword>
<feature type="domain" description="Glyceraldehyde 3-phosphate dehydrogenase NAD(P) binding" evidence="13">
    <location>
        <begin position="18"/>
        <end position="165"/>
    </location>
</feature>
<feature type="binding site" evidence="8">
    <location>
        <begin position="164"/>
        <end position="166"/>
    </location>
    <ligand>
        <name>D-glyceraldehyde 3-phosphate</name>
        <dbReference type="ChEBI" id="CHEBI:59776"/>
    </ligand>
</feature>
<dbReference type="PROSITE" id="PS00071">
    <property type="entry name" value="GAPDH"/>
    <property type="match status" value="1"/>
</dbReference>
<dbReference type="Pfam" id="PF00044">
    <property type="entry name" value="Gp_dh_N"/>
    <property type="match status" value="1"/>
</dbReference>
<evidence type="ECO:0000256" key="10">
    <source>
        <dbReference type="PIRSR" id="PIRSR000149-4"/>
    </source>
</evidence>
<dbReference type="AlphaFoldDB" id="A0A346E012"/>
<dbReference type="GO" id="GO:0006006">
    <property type="term" value="P:glucose metabolic process"/>
    <property type="evidence" value="ECO:0007669"/>
    <property type="project" value="InterPro"/>
</dbReference>
<keyword evidence="15" id="KW-1185">Reference proteome</keyword>
<feature type="active site" description="Nucleophile" evidence="7">
    <location>
        <position position="165"/>
    </location>
</feature>
<dbReference type="SUPFAM" id="SSF51735">
    <property type="entry name" value="NAD(P)-binding Rossmann-fold domains"/>
    <property type="match status" value="1"/>
</dbReference>
<dbReference type="InterPro" id="IPR020829">
    <property type="entry name" value="GlycerAld_3-P_DH_cat"/>
</dbReference>
<dbReference type="Proteomes" id="UP000256856">
    <property type="component" value="Chromosome"/>
</dbReference>
<organism evidence="14 15">
    <name type="scientific">Candidatus Purcelliella pentastirinorum</name>
    <dbReference type="NCBI Taxonomy" id="472834"/>
    <lineage>
        <taxon>Bacteria</taxon>
        <taxon>Pseudomonadati</taxon>
        <taxon>Pseudomonadota</taxon>
        <taxon>Gammaproteobacteria</taxon>
        <taxon>Enterobacterales</taxon>
        <taxon>Enterobacteriaceae</taxon>
        <taxon>Candidatus Purcelliella</taxon>
    </lineage>
</organism>
<dbReference type="Pfam" id="PF02800">
    <property type="entry name" value="Gp_dh_C"/>
    <property type="match status" value="1"/>
</dbReference>
<dbReference type="PRINTS" id="PR00078">
    <property type="entry name" value="G3PDHDRGNASE"/>
</dbReference>
<dbReference type="InterPro" id="IPR036291">
    <property type="entry name" value="NAD(P)-bd_dom_sf"/>
</dbReference>
<evidence type="ECO:0000256" key="7">
    <source>
        <dbReference type="PIRSR" id="PIRSR000149-1"/>
    </source>
</evidence>
<dbReference type="EMBL" id="CP028374">
    <property type="protein sequence ID" value="AXN02317.1"/>
    <property type="molecule type" value="Genomic_DNA"/>
</dbReference>
<evidence type="ECO:0000313" key="15">
    <source>
        <dbReference type="Proteomes" id="UP000256856"/>
    </source>
</evidence>
<sequence length="347" mass="38841">MYFIFFYLNIFWWLNMTVKIGINGFGRIGRIVFRESQKRSDIKVVAINDLLNIEYMVYLLKYDSTHGYFKGDITYDENFINVNNNKVFITSESDPCKINWNMLDIDVVVESTGVFLNYKDSYKHILSGAKKVVITAPAKDNIPMFVRGVNFDKYSGQNIVSNASCTTNCLAPLAKVINDNFTIIEGLMTTVHSVTSTQKTVDSPSNRDWRGGRGVLQNIIPSSTGAAIAVGKVIPELYGKLTGMAFRVPTANVSVVDLTVRFKKAASYQNVCDAIKIASNSYLKNVMGYTEDEVVSTDFNGNLLTSIFDINAGISLNNNFMKLISWYDNETGYSSKVLDLAVMINEF</sequence>